<evidence type="ECO:0000259" key="1">
    <source>
        <dbReference type="Pfam" id="PF00550"/>
    </source>
</evidence>
<evidence type="ECO:0000313" key="2">
    <source>
        <dbReference type="EMBL" id="MQY14099.1"/>
    </source>
</evidence>
<dbReference type="AlphaFoldDB" id="A0A7K0CKS6"/>
<name>A0A7K0CKS6_9ACTN</name>
<dbReference type="InterPro" id="IPR009081">
    <property type="entry name" value="PP-bd_ACP"/>
</dbReference>
<proteinExistence type="predicted"/>
<protein>
    <recommendedName>
        <fullName evidence="1">Carrier domain-containing protein</fullName>
    </recommendedName>
</protein>
<reference evidence="2 3" key="1">
    <citation type="submission" date="2019-10" db="EMBL/GenBank/DDBJ databases">
        <title>Streptomyces smaragdinus sp. nov. and Streptomyces fabii sp. nov., isolated from the gut of fungus growing-termite Macrotermes natalensis.</title>
        <authorList>
            <person name="Schwitalla J."/>
            <person name="Benndorf R."/>
            <person name="Martin K."/>
            <person name="De Beer W."/>
            <person name="Kaster A.-K."/>
            <person name="Vollmers J."/>
            <person name="Poulsen M."/>
            <person name="Beemelmanns C."/>
        </authorList>
    </citation>
    <scope>NUCLEOTIDE SEQUENCE [LARGE SCALE GENOMIC DNA]</scope>
    <source>
        <strain evidence="2 3">RB5</strain>
    </source>
</reference>
<organism evidence="2 3">
    <name type="scientific">Streptomyces smaragdinus</name>
    <dbReference type="NCBI Taxonomy" id="2585196"/>
    <lineage>
        <taxon>Bacteria</taxon>
        <taxon>Bacillati</taxon>
        <taxon>Actinomycetota</taxon>
        <taxon>Actinomycetes</taxon>
        <taxon>Kitasatosporales</taxon>
        <taxon>Streptomycetaceae</taxon>
        <taxon>Streptomyces</taxon>
    </lineage>
</organism>
<dbReference type="SUPFAM" id="SSF47336">
    <property type="entry name" value="ACP-like"/>
    <property type="match status" value="1"/>
</dbReference>
<comment type="caution">
    <text evidence="2">The sequence shown here is derived from an EMBL/GenBank/DDBJ whole genome shotgun (WGS) entry which is preliminary data.</text>
</comment>
<sequence length="76" mass="8560">MDSLHGLMELVRDDLGVPLDIPGDADADLADLPGWDSLNLLRLVILLEENGHPVPVHRLLLARSLHEMYTLVKERR</sequence>
<dbReference type="EMBL" id="WEGJ01000018">
    <property type="protein sequence ID" value="MQY14099.1"/>
    <property type="molecule type" value="Genomic_DNA"/>
</dbReference>
<feature type="domain" description="Carrier" evidence="1">
    <location>
        <begin position="7"/>
        <end position="71"/>
    </location>
</feature>
<evidence type="ECO:0000313" key="3">
    <source>
        <dbReference type="Proteomes" id="UP000466345"/>
    </source>
</evidence>
<dbReference type="Proteomes" id="UP000466345">
    <property type="component" value="Unassembled WGS sequence"/>
</dbReference>
<gene>
    <name evidence="2" type="ORF">SRB5_42600</name>
</gene>
<dbReference type="RefSeq" id="WP_153454441.1">
    <property type="nucleotide sequence ID" value="NZ_WEGJ01000018.1"/>
</dbReference>
<dbReference type="Pfam" id="PF00550">
    <property type="entry name" value="PP-binding"/>
    <property type="match status" value="1"/>
</dbReference>
<dbReference type="InterPro" id="IPR036736">
    <property type="entry name" value="ACP-like_sf"/>
</dbReference>
<accession>A0A7K0CKS6</accession>
<keyword evidence="3" id="KW-1185">Reference proteome</keyword>